<evidence type="ECO:0000313" key="2">
    <source>
        <dbReference type="EMBL" id="KAL3634971.1"/>
    </source>
</evidence>
<name>A0ABD3CY99_9LAMI</name>
<sequence length="79" mass="9188">MTLLRGSYFSLHLHIWEAGKEVTLHVVRLDSGRVFQNDDECRETLFFSDFLGGDLIEEICQFPEGIFHQYPAICFVMAF</sequence>
<proteinExistence type="predicted"/>
<protein>
    <submittedName>
        <fullName evidence="2">Uncharacterized protein</fullName>
    </submittedName>
</protein>
<accession>A0ABD3CY99</accession>
<dbReference type="Proteomes" id="UP001632038">
    <property type="component" value="Unassembled WGS sequence"/>
</dbReference>
<gene>
    <name evidence="1" type="ORF">CASFOL_021990</name>
    <name evidence="2" type="ORF">CASFOL_022025</name>
</gene>
<reference evidence="2 3" key="1">
    <citation type="journal article" date="2024" name="IScience">
        <title>Strigolactones Initiate the Formation of Haustorium-like Structures in Castilleja.</title>
        <authorList>
            <person name="Buerger M."/>
            <person name="Peterson D."/>
            <person name="Chory J."/>
        </authorList>
    </citation>
    <scope>NUCLEOTIDE SEQUENCE</scope>
    <source>
        <strain evidence="2">Tecolote</strain>
        <tissue evidence="2">Flower</tissue>
    </source>
</reference>
<dbReference type="EMBL" id="JAVIJP010000028">
    <property type="protein sequence ID" value="KAL3634936.1"/>
    <property type="molecule type" value="Genomic_DNA"/>
</dbReference>
<organism evidence="2 3">
    <name type="scientific">Castilleja foliolosa</name>
    <dbReference type="NCBI Taxonomy" id="1961234"/>
    <lineage>
        <taxon>Eukaryota</taxon>
        <taxon>Viridiplantae</taxon>
        <taxon>Streptophyta</taxon>
        <taxon>Embryophyta</taxon>
        <taxon>Tracheophyta</taxon>
        <taxon>Spermatophyta</taxon>
        <taxon>Magnoliopsida</taxon>
        <taxon>eudicotyledons</taxon>
        <taxon>Gunneridae</taxon>
        <taxon>Pentapetalae</taxon>
        <taxon>asterids</taxon>
        <taxon>lamiids</taxon>
        <taxon>Lamiales</taxon>
        <taxon>Orobanchaceae</taxon>
        <taxon>Pedicularideae</taxon>
        <taxon>Castillejinae</taxon>
        <taxon>Castilleja</taxon>
    </lineage>
</organism>
<keyword evidence="3" id="KW-1185">Reference proteome</keyword>
<dbReference type="AlphaFoldDB" id="A0ABD3CY99"/>
<comment type="caution">
    <text evidence="2">The sequence shown here is derived from an EMBL/GenBank/DDBJ whole genome shotgun (WGS) entry which is preliminary data.</text>
</comment>
<dbReference type="EMBL" id="JAVIJP010000028">
    <property type="protein sequence ID" value="KAL3634971.1"/>
    <property type="molecule type" value="Genomic_DNA"/>
</dbReference>
<reference evidence="2" key="2">
    <citation type="submission" date="2024-11" db="EMBL/GenBank/DDBJ databases">
        <authorList>
            <person name="Burger M."/>
            <person name="Chory J."/>
        </authorList>
    </citation>
    <scope>NUCLEOTIDE SEQUENCE</scope>
    <source>
        <strain evidence="2">Tecolote</strain>
        <tissue evidence="2">Flower</tissue>
    </source>
</reference>
<evidence type="ECO:0000313" key="3">
    <source>
        <dbReference type="Proteomes" id="UP001632038"/>
    </source>
</evidence>
<evidence type="ECO:0000313" key="1">
    <source>
        <dbReference type="EMBL" id="KAL3634936.1"/>
    </source>
</evidence>